<keyword evidence="5 8" id="KW-0833">Ubl conjugation pathway</keyword>
<dbReference type="InterPro" id="IPR036959">
    <property type="entry name" value="Peptidase_C12_UCH_sf"/>
</dbReference>
<evidence type="ECO:0000256" key="1">
    <source>
        <dbReference type="ARBA" id="ARBA00000707"/>
    </source>
</evidence>
<name>A0A5C3KZL5_COPMA</name>
<accession>A0A5C3KZL5</accession>
<evidence type="ECO:0000256" key="5">
    <source>
        <dbReference type="ARBA" id="ARBA00022786"/>
    </source>
</evidence>
<dbReference type="Pfam" id="PF01088">
    <property type="entry name" value="Peptidase_C12"/>
    <property type="match status" value="1"/>
</dbReference>
<evidence type="ECO:0000256" key="4">
    <source>
        <dbReference type="ARBA" id="ARBA00022670"/>
    </source>
</evidence>
<feature type="active site" description="Nucleophile" evidence="8">
    <location>
        <position position="94"/>
    </location>
</feature>
<keyword evidence="4 8" id="KW-0645">Protease</keyword>
<dbReference type="GO" id="GO:0006511">
    <property type="term" value="P:ubiquitin-dependent protein catabolic process"/>
    <property type="evidence" value="ECO:0007669"/>
    <property type="project" value="UniProtKB-UniRule"/>
</dbReference>
<reference evidence="11 12" key="1">
    <citation type="journal article" date="2019" name="Nat. Ecol. Evol.">
        <title>Megaphylogeny resolves global patterns of mushroom evolution.</title>
        <authorList>
            <person name="Varga T."/>
            <person name="Krizsan K."/>
            <person name="Foldi C."/>
            <person name="Dima B."/>
            <person name="Sanchez-Garcia M."/>
            <person name="Sanchez-Ramirez S."/>
            <person name="Szollosi G.J."/>
            <person name="Szarkandi J.G."/>
            <person name="Papp V."/>
            <person name="Albert L."/>
            <person name="Andreopoulos W."/>
            <person name="Angelini C."/>
            <person name="Antonin V."/>
            <person name="Barry K.W."/>
            <person name="Bougher N.L."/>
            <person name="Buchanan P."/>
            <person name="Buyck B."/>
            <person name="Bense V."/>
            <person name="Catcheside P."/>
            <person name="Chovatia M."/>
            <person name="Cooper J."/>
            <person name="Damon W."/>
            <person name="Desjardin D."/>
            <person name="Finy P."/>
            <person name="Geml J."/>
            <person name="Haridas S."/>
            <person name="Hughes K."/>
            <person name="Justo A."/>
            <person name="Karasinski D."/>
            <person name="Kautmanova I."/>
            <person name="Kiss B."/>
            <person name="Kocsube S."/>
            <person name="Kotiranta H."/>
            <person name="LaButti K.M."/>
            <person name="Lechner B.E."/>
            <person name="Liimatainen K."/>
            <person name="Lipzen A."/>
            <person name="Lukacs Z."/>
            <person name="Mihaltcheva S."/>
            <person name="Morgado L.N."/>
            <person name="Niskanen T."/>
            <person name="Noordeloos M.E."/>
            <person name="Ohm R.A."/>
            <person name="Ortiz-Santana B."/>
            <person name="Ovrebo C."/>
            <person name="Racz N."/>
            <person name="Riley R."/>
            <person name="Savchenko A."/>
            <person name="Shiryaev A."/>
            <person name="Soop K."/>
            <person name="Spirin V."/>
            <person name="Szebenyi C."/>
            <person name="Tomsovsky M."/>
            <person name="Tulloss R.E."/>
            <person name="Uehling J."/>
            <person name="Grigoriev I.V."/>
            <person name="Vagvolgyi C."/>
            <person name="Papp T."/>
            <person name="Martin F.M."/>
            <person name="Miettinen O."/>
            <person name="Hibbett D.S."/>
            <person name="Nagy L.G."/>
        </authorList>
    </citation>
    <scope>NUCLEOTIDE SEQUENCE [LARGE SCALE GENOMIC DNA]</scope>
    <source>
        <strain evidence="11 12">CBS 121175</strain>
    </source>
</reference>
<dbReference type="GO" id="GO:0004843">
    <property type="term" value="F:cysteine-type deubiquitinase activity"/>
    <property type="evidence" value="ECO:0007669"/>
    <property type="project" value="UniProtKB-UniRule"/>
</dbReference>
<dbReference type="PANTHER" id="PTHR10589">
    <property type="entry name" value="UBIQUITIN CARBOXYL-TERMINAL HYDROLASE"/>
    <property type="match status" value="1"/>
</dbReference>
<dbReference type="Gene3D" id="3.40.532.10">
    <property type="entry name" value="Peptidase C12, ubiquitin carboxyl-terminal hydrolase"/>
    <property type="match status" value="1"/>
</dbReference>
<organism evidence="11 12">
    <name type="scientific">Coprinopsis marcescibilis</name>
    <name type="common">Agaric fungus</name>
    <name type="synonym">Psathyrella marcescibilis</name>
    <dbReference type="NCBI Taxonomy" id="230819"/>
    <lineage>
        <taxon>Eukaryota</taxon>
        <taxon>Fungi</taxon>
        <taxon>Dikarya</taxon>
        <taxon>Basidiomycota</taxon>
        <taxon>Agaricomycotina</taxon>
        <taxon>Agaricomycetes</taxon>
        <taxon>Agaricomycetidae</taxon>
        <taxon>Agaricales</taxon>
        <taxon>Agaricineae</taxon>
        <taxon>Psathyrellaceae</taxon>
        <taxon>Coprinopsis</taxon>
    </lineage>
</organism>
<sequence length="456" mass="50815">MNNDREMPLDLVGEPFAVVESDPGVFTSLVRKLGIRGIELVEVYGIEPWALDHLKPHGLIFCFLWHKDTHRAADFDDPAADTVWFANQLSDDACATHAILNVVLNCPGIDIGEDLARFKQETEQMSPVMRGLAVTNVSLFRRAHNSLARPADLRGAVNALAINTLDLEKKKEKEKRKESTKPPPAKKRKADDSKETKKEKPAASPEQEAEQSYHFIGYVPASGKVWELDGFKSGPLEVGELPTLSSSSQSADHSAETRNLWMDVVRPALRLKMDKYGGSGDDGSNIRFSLLAIVDDGYQTASDDLEYLKREKTSIEKRFDAGWDKQVDMSLWTTATGSDRNSLLSGSNAPCTAGFASKRMKRDMEILKMPQQELIDAWEDCVRNIKKAMTSIEDEMSKGLNANTEHINRTFDYEPFFKSFVTSLHSEGLLNGLLNLDENGRKRRATGSVKKGHNNG</sequence>
<dbReference type="AlphaFoldDB" id="A0A5C3KZL5"/>
<feature type="compositionally biased region" description="Basic and acidic residues" evidence="9">
    <location>
        <begin position="189"/>
        <end position="201"/>
    </location>
</feature>
<dbReference type="SUPFAM" id="SSF54001">
    <property type="entry name" value="Cysteine proteinases"/>
    <property type="match status" value="1"/>
</dbReference>
<dbReference type="GO" id="GO:0016579">
    <property type="term" value="P:protein deubiquitination"/>
    <property type="evidence" value="ECO:0007669"/>
    <property type="project" value="TreeGrafter"/>
</dbReference>
<gene>
    <name evidence="11" type="ORF">FA15DRAFT_668023</name>
</gene>
<evidence type="ECO:0000313" key="12">
    <source>
        <dbReference type="Proteomes" id="UP000307440"/>
    </source>
</evidence>
<dbReference type="EC" id="3.4.19.12" evidence="3 8"/>
<feature type="site" description="Transition state stabilizer" evidence="8">
    <location>
        <position position="88"/>
    </location>
</feature>
<comment type="catalytic activity">
    <reaction evidence="1 8">
        <text>Thiol-dependent hydrolysis of ester, thioester, amide, peptide and isopeptide bonds formed by the C-terminal Gly of ubiquitin (a 76-residue protein attached to proteins as an intracellular targeting signal).</text>
        <dbReference type="EC" id="3.4.19.12"/>
    </reaction>
</comment>
<feature type="active site" description="Proton donor" evidence="8">
    <location>
        <position position="214"/>
    </location>
</feature>
<feature type="domain" description="UCH catalytic" evidence="10">
    <location>
        <begin position="15"/>
        <end position="295"/>
    </location>
</feature>
<evidence type="ECO:0000256" key="3">
    <source>
        <dbReference type="ARBA" id="ARBA00012759"/>
    </source>
</evidence>
<dbReference type="Proteomes" id="UP000307440">
    <property type="component" value="Unassembled WGS sequence"/>
</dbReference>
<keyword evidence="7 8" id="KW-0788">Thiol protease</keyword>
<evidence type="ECO:0000256" key="9">
    <source>
        <dbReference type="SAM" id="MobiDB-lite"/>
    </source>
</evidence>
<keyword evidence="6 8" id="KW-0378">Hydrolase</keyword>
<dbReference type="PROSITE" id="PS52048">
    <property type="entry name" value="UCH_DOMAIN"/>
    <property type="match status" value="1"/>
</dbReference>
<protein>
    <recommendedName>
        <fullName evidence="3 8">ubiquitinyl hydrolase 1</fullName>
        <ecNumber evidence="3 8">3.4.19.12</ecNumber>
    </recommendedName>
</protein>
<dbReference type="GO" id="GO:0005737">
    <property type="term" value="C:cytoplasm"/>
    <property type="evidence" value="ECO:0007669"/>
    <property type="project" value="TreeGrafter"/>
</dbReference>
<dbReference type="InterPro" id="IPR038765">
    <property type="entry name" value="Papain-like_cys_pep_sf"/>
</dbReference>
<evidence type="ECO:0000256" key="2">
    <source>
        <dbReference type="ARBA" id="ARBA00009326"/>
    </source>
</evidence>
<evidence type="ECO:0000313" key="11">
    <source>
        <dbReference type="EMBL" id="TFK25854.1"/>
    </source>
</evidence>
<dbReference type="STRING" id="230819.A0A5C3KZL5"/>
<dbReference type="EMBL" id="ML210181">
    <property type="protein sequence ID" value="TFK25854.1"/>
    <property type="molecule type" value="Genomic_DNA"/>
</dbReference>
<evidence type="ECO:0000256" key="8">
    <source>
        <dbReference type="PROSITE-ProRule" id="PRU01393"/>
    </source>
</evidence>
<dbReference type="InterPro" id="IPR001578">
    <property type="entry name" value="Peptidase_C12_UCH"/>
</dbReference>
<comment type="similarity">
    <text evidence="2 8">Belongs to the peptidase C12 family.</text>
</comment>
<evidence type="ECO:0000259" key="10">
    <source>
        <dbReference type="PROSITE" id="PS52048"/>
    </source>
</evidence>
<feature type="site" description="Important for enzyme activity" evidence="8">
    <location>
        <position position="229"/>
    </location>
</feature>
<feature type="compositionally biased region" description="Basic and acidic residues" evidence="9">
    <location>
        <begin position="170"/>
        <end position="180"/>
    </location>
</feature>
<dbReference type="OrthoDB" id="1924260at2759"/>
<keyword evidence="12" id="KW-1185">Reference proteome</keyword>
<evidence type="ECO:0000256" key="6">
    <source>
        <dbReference type="ARBA" id="ARBA00022801"/>
    </source>
</evidence>
<proteinExistence type="inferred from homology"/>
<dbReference type="PANTHER" id="PTHR10589:SF16">
    <property type="entry name" value="UBIQUITIN CARBOXYL-TERMINAL HYDROLASE ISOZYME L5"/>
    <property type="match status" value="1"/>
</dbReference>
<evidence type="ECO:0000256" key="7">
    <source>
        <dbReference type="ARBA" id="ARBA00022807"/>
    </source>
</evidence>
<feature type="region of interest" description="Disordered" evidence="9">
    <location>
        <begin position="170"/>
        <end position="211"/>
    </location>
</feature>